<evidence type="ECO:0000313" key="2">
    <source>
        <dbReference type="Proteomes" id="UP001060085"/>
    </source>
</evidence>
<dbReference type="EMBL" id="CM044701">
    <property type="protein sequence ID" value="KAI5680351.1"/>
    <property type="molecule type" value="Genomic_DNA"/>
</dbReference>
<protein>
    <submittedName>
        <fullName evidence="1">Uncharacterized protein</fullName>
    </submittedName>
</protein>
<dbReference type="Proteomes" id="UP001060085">
    <property type="component" value="Linkage Group LG01"/>
</dbReference>
<keyword evidence="2" id="KW-1185">Reference proteome</keyword>
<proteinExistence type="predicted"/>
<name>A0ACC0C6C4_CATRO</name>
<gene>
    <name evidence="1" type="ORF">M9H77_01578</name>
</gene>
<comment type="caution">
    <text evidence="1">The sequence shown here is derived from an EMBL/GenBank/DDBJ whole genome shotgun (WGS) entry which is preliminary data.</text>
</comment>
<accession>A0ACC0C6C4</accession>
<organism evidence="1 2">
    <name type="scientific">Catharanthus roseus</name>
    <name type="common">Madagascar periwinkle</name>
    <name type="synonym">Vinca rosea</name>
    <dbReference type="NCBI Taxonomy" id="4058"/>
    <lineage>
        <taxon>Eukaryota</taxon>
        <taxon>Viridiplantae</taxon>
        <taxon>Streptophyta</taxon>
        <taxon>Embryophyta</taxon>
        <taxon>Tracheophyta</taxon>
        <taxon>Spermatophyta</taxon>
        <taxon>Magnoliopsida</taxon>
        <taxon>eudicotyledons</taxon>
        <taxon>Gunneridae</taxon>
        <taxon>Pentapetalae</taxon>
        <taxon>asterids</taxon>
        <taxon>lamiids</taxon>
        <taxon>Gentianales</taxon>
        <taxon>Apocynaceae</taxon>
        <taxon>Rauvolfioideae</taxon>
        <taxon>Vinceae</taxon>
        <taxon>Catharanthinae</taxon>
        <taxon>Catharanthus</taxon>
    </lineage>
</organism>
<evidence type="ECO:0000313" key="1">
    <source>
        <dbReference type="EMBL" id="KAI5680351.1"/>
    </source>
</evidence>
<sequence>MAARNDVENGQRRVDEEIREPLILPVKGEDGYSGQEEVKKGRNEERWMVYLSTFIAVCGSYEFGCCAGYSSPTQSAIRNDLQLSIAEYSLFGSLLTFGAMIGAITSGPIADFTGRKGAMRVASAFCVAGWLAIYFAEGVVPLDIGRLAAGYGMGAFSYVVPVFIAEIAPKDLRGALTTTNQLMICTGVSVSFIIGTLLTWRTLALVGLMPCAVLLLGLFVIPESPRWLAQKGREKEFEVALQTLRGKNADISEEAAEIQDYIETLQKLPKAKLLDLFQRRYLRSVIIAFGLMVCQQFGGINGVCFYTSSIFESAGFNPDVGTIIYAVLQVIITALGALLIDKAGRKPLLLVSAAGLVIGCMLAAISFYLKEHEMALTAVPVLVVTGILVYIGSFSAGMGAVPWVVMSEIFPINIKGVAGSLATLVNWFGAWACSYTFNFLMTWSSFGTFVLYAAINALAILFITKVVPETKGRTLEQIQASVNT</sequence>
<reference evidence="2" key="1">
    <citation type="journal article" date="2023" name="Nat. Plants">
        <title>Single-cell RNA sequencing provides a high-resolution roadmap for understanding the multicellular compartmentation of specialized metabolism.</title>
        <authorList>
            <person name="Sun S."/>
            <person name="Shen X."/>
            <person name="Li Y."/>
            <person name="Li Y."/>
            <person name="Wang S."/>
            <person name="Li R."/>
            <person name="Zhang H."/>
            <person name="Shen G."/>
            <person name="Guo B."/>
            <person name="Wei J."/>
            <person name="Xu J."/>
            <person name="St-Pierre B."/>
            <person name="Chen S."/>
            <person name="Sun C."/>
        </authorList>
    </citation>
    <scope>NUCLEOTIDE SEQUENCE [LARGE SCALE GENOMIC DNA]</scope>
</reference>